<name>A0AA97CY23_9ACTN</name>
<dbReference type="SUPFAM" id="SSF53335">
    <property type="entry name" value="S-adenosyl-L-methionine-dependent methyltransferases"/>
    <property type="match status" value="1"/>
</dbReference>
<feature type="domain" description="Methyltransferase type 11" evidence="4">
    <location>
        <begin position="37"/>
        <end position="125"/>
    </location>
</feature>
<dbReference type="CDD" id="cd02440">
    <property type="entry name" value="AdoMet_MTases"/>
    <property type="match status" value="1"/>
</dbReference>
<evidence type="ECO:0000256" key="1">
    <source>
        <dbReference type="ARBA" id="ARBA00008361"/>
    </source>
</evidence>
<evidence type="ECO:0000313" key="5">
    <source>
        <dbReference type="EMBL" id="WOC14436.1"/>
    </source>
</evidence>
<comment type="similarity">
    <text evidence="1">Belongs to the methyltransferase superfamily.</text>
</comment>
<protein>
    <recommendedName>
        <fullName evidence="4">Methyltransferase type 11 domain-containing protein</fullName>
    </recommendedName>
</protein>
<dbReference type="InterPro" id="IPR013216">
    <property type="entry name" value="Methyltransf_11"/>
</dbReference>
<keyword evidence="2" id="KW-0489">Methyltransferase</keyword>
<dbReference type="Pfam" id="PF08241">
    <property type="entry name" value="Methyltransf_11"/>
    <property type="match status" value="1"/>
</dbReference>
<dbReference type="Gene3D" id="3.40.50.150">
    <property type="entry name" value="Vaccinia Virus protein VP39"/>
    <property type="match status" value="1"/>
</dbReference>
<evidence type="ECO:0000259" key="4">
    <source>
        <dbReference type="Pfam" id="PF08241"/>
    </source>
</evidence>
<evidence type="ECO:0000256" key="2">
    <source>
        <dbReference type="ARBA" id="ARBA00022603"/>
    </source>
</evidence>
<dbReference type="AlphaFoldDB" id="A0AA97CY23"/>
<dbReference type="GO" id="GO:0032259">
    <property type="term" value="P:methylation"/>
    <property type="evidence" value="ECO:0007669"/>
    <property type="project" value="UniProtKB-KW"/>
</dbReference>
<dbReference type="PANTHER" id="PTHR44942">
    <property type="entry name" value="METHYLTRANSF_11 DOMAIN-CONTAINING PROTEIN"/>
    <property type="match status" value="1"/>
</dbReference>
<dbReference type="EMBL" id="CP128986">
    <property type="protein sequence ID" value="WOC14436.1"/>
    <property type="molecule type" value="Genomic_DNA"/>
</dbReference>
<dbReference type="InterPro" id="IPR051052">
    <property type="entry name" value="Diverse_substrate_MTase"/>
</dbReference>
<gene>
    <name evidence="5" type="ORF">MP11Mi_35580</name>
</gene>
<dbReference type="InterPro" id="IPR029063">
    <property type="entry name" value="SAM-dependent_MTases_sf"/>
</dbReference>
<sequence length="241" mass="26405">MTWFARGGDEYAAHRPTYSGALASVLSSLAPDRELAVDVGCGTGQLTALLAEHFDAVVGVDPSQSQIAAAVHAPNIEYRVGPAERLDVADGSASIVTAAQAAHWFDLPAFYDEARRIARAGAVIALITYGVVALDDDLAERFDRFYRDEIGPYWPPERVHVDSAYADLPFPFARVDVSVSPIERDWTLDDFVDYVGTWSATRRARDAGAGHLVESMRADFASHWGDRRRITWPVTVIAGKR</sequence>
<dbReference type="GO" id="GO:0008757">
    <property type="term" value="F:S-adenosylmethionine-dependent methyltransferase activity"/>
    <property type="evidence" value="ECO:0007669"/>
    <property type="project" value="InterPro"/>
</dbReference>
<dbReference type="RefSeq" id="WP_420040178.1">
    <property type="nucleotide sequence ID" value="NZ_CP128986.1"/>
</dbReference>
<dbReference type="PANTHER" id="PTHR44942:SF4">
    <property type="entry name" value="METHYLTRANSFERASE TYPE 11 DOMAIN-CONTAINING PROTEIN"/>
    <property type="match status" value="1"/>
</dbReference>
<evidence type="ECO:0000256" key="3">
    <source>
        <dbReference type="ARBA" id="ARBA00022679"/>
    </source>
</evidence>
<proteinExistence type="inferred from homology"/>
<keyword evidence="3" id="KW-0808">Transferase</keyword>
<organism evidence="5">
    <name type="scientific">Gordonia sp. MP11Mi</name>
    <dbReference type="NCBI Taxonomy" id="3022769"/>
    <lineage>
        <taxon>Bacteria</taxon>
        <taxon>Bacillati</taxon>
        <taxon>Actinomycetota</taxon>
        <taxon>Actinomycetes</taxon>
        <taxon>Mycobacteriales</taxon>
        <taxon>Gordoniaceae</taxon>
        <taxon>Gordonia</taxon>
    </lineage>
</organism>
<reference evidence="5" key="1">
    <citation type="submission" date="2023-06" db="EMBL/GenBank/DDBJ databases">
        <title>Gordonia sp. nov. and Pseudochrobactrum sp. nov., two species isolated from the burying beetle Nicrophorus vespilloides.</title>
        <authorList>
            <person name="Poehlein A."/>
            <person name="Guzman J."/>
            <person name="Daniel R."/>
            <person name="Vilcinskas A."/>
        </authorList>
    </citation>
    <scope>NUCLEOTIDE SEQUENCE</scope>
    <source>
        <strain evidence="5">MP11Mi</strain>
    </source>
</reference>
<accession>A0AA97CY23</accession>